<dbReference type="AlphaFoldDB" id="A0A177TUS8"/>
<dbReference type="PROSITE" id="PS51278">
    <property type="entry name" value="GATASE_TYPE_2"/>
    <property type="match status" value="1"/>
</dbReference>
<dbReference type="InterPro" id="IPR001962">
    <property type="entry name" value="Asn_synthase"/>
</dbReference>
<dbReference type="Pfam" id="PF13537">
    <property type="entry name" value="GATase_7"/>
    <property type="match status" value="1"/>
</dbReference>
<dbReference type="SUPFAM" id="SSF52402">
    <property type="entry name" value="Adenine nucleotide alpha hydrolases-like"/>
    <property type="match status" value="1"/>
</dbReference>
<reference evidence="6" key="1">
    <citation type="submission" date="2016-04" db="EMBL/GenBank/DDBJ databases">
        <authorList>
            <person name="Nguyen H.D."/>
            <person name="Samba Siva P."/>
            <person name="Cullis J."/>
            <person name="Levesque C.A."/>
            <person name="Hambleton S."/>
        </authorList>
    </citation>
    <scope>NUCLEOTIDE SEQUENCE</scope>
    <source>
        <strain evidence="6">DAOMC 236416</strain>
    </source>
</reference>
<dbReference type="InterPro" id="IPR017932">
    <property type="entry name" value="GATase_2_dom"/>
</dbReference>
<comment type="caution">
    <text evidence="6">The sequence shown here is derived from an EMBL/GenBank/DDBJ whole genome shotgun (WGS) entry which is preliminary data.</text>
</comment>
<keyword evidence="1" id="KW-0028">Amino-acid biosynthesis</keyword>
<proteinExistence type="predicted"/>
<keyword evidence="2" id="KW-0547">Nucleotide-binding</keyword>
<evidence type="ECO:0000256" key="1">
    <source>
        <dbReference type="ARBA" id="ARBA00022605"/>
    </source>
</evidence>
<dbReference type="CDD" id="cd01991">
    <property type="entry name" value="Asn_synthase_B_C"/>
    <property type="match status" value="1"/>
</dbReference>
<sequence>MCGIVCLINKCGGPDVEDEISDALRRTCDRRGPDAQTTFSYTSTSSTSVLLHTSVLSLRGKEVTSQPIYSLDGRLILAWNGQIFRHEDDKDEDPSPLLDAERNDGEELLKIMERSLRDVVEPEAVGSALSSILRTIEGPYAFVLLDTKTQQVYFGRDPLGRRSLLLRRPSESAEQSLMLCSVADQRTIATGSNLVEVDCSRSIWRFDLSTDQLPEAVEIPRGLEPLLLSDLEVEAPLVDVSCADRLAIAHGFRTVLEDSVRRRVTNIRAYTRSDDTHVAVLFSGGLDCATIALLAHQYLDPAQPIDLLNVALENPRSLQAAARARSTAKTVEGDKGKAVDPYDVPDRQTGVATYRELCALAPGRKWNFVRVDVPYVDYCEAKEEIRATMYPSNSVMDLSIAAALYFAARGRGLLLDTLEPYETPARILLSGLGADELLGGYSRHRVAFQKGGKAALIQELQLDLDRLPTRNLGRDDRILSTHAKEARYPFLDRDVLSHLCSLRVEDKMLFSSDSFLPADSESPYPGDKLILRLLAGELLKMHGAARLKKRAIQFGSRSAKMEIEVRGGKVKGHEELGE</sequence>
<evidence type="ECO:0000256" key="3">
    <source>
        <dbReference type="ARBA" id="ARBA00022840"/>
    </source>
</evidence>
<dbReference type="Gene3D" id="3.40.50.620">
    <property type="entry name" value="HUPs"/>
    <property type="match status" value="1"/>
</dbReference>
<dbReference type="InterPro" id="IPR029055">
    <property type="entry name" value="Ntn_hydrolases_N"/>
</dbReference>
<dbReference type="GO" id="GO:0006529">
    <property type="term" value="P:asparagine biosynthetic process"/>
    <property type="evidence" value="ECO:0007669"/>
    <property type="project" value="UniProtKB-KW"/>
</dbReference>
<evidence type="ECO:0000256" key="5">
    <source>
        <dbReference type="ARBA" id="ARBA00022962"/>
    </source>
</evidence>
<keyword evidence="5" id="KW-0315">Glutamine amidotransferase</keyword>
<dbReference type="InterPro" id="IPR014729">
    <property type="entry name" value="Rossmann-like_a/b/a_fold"/>
</dbReference>
<reference evidence="6" key="2">
    <citation type="journal article" date="2019" name="IMA Fungus">
        <title>Genome sequencing and comparison of five Tilletia species to identify candidate genes for the detection of regulated species infecting wheat.</title>
        <authorList>
            <person name="Nguyen H.D.T."/>
            <person name="Sultana T."/>
            <person name="Kesanakurti P."/>
            <person name="Hambleton S."/>
        </authorList>
    </citation>
    <scope>NUCLEOTIDE SEQUENCE</scope>
    <source>
        <strain evidence="6">DAOMC 236416</strain>
    </source>
</reference>
<keyword evidence="4" id="KW-0061">Asparagine biosynthesis</keyword>
<gene>
    <name evidence="6" type="ORF">A4X13_0g662</name>
</gene>
<organism evidence="6 7">
    <name type="scientific">Tilletia indica</name>
    <dbReference type="NCBI Taxonomy" id="43049"/>
    <lineage>
        <taxon>Eukaryota</taxon>
        <taxon>Fungi</taxon>
        <taxon>Dikarya</taxon>
        <taxon>Basidiomycota</taxon>
        <taxon>Ustilaginomycotina</taxon>
        <taxon>Exobasidiomycetes</taxon>
        <taxon>Tilletiales</taxon>
        <taxon>Tilletiaceae</taxon>
        <taxon>Tilletia</taxon>
    </lineage>
</organism>
<dbReference type="PIRSF" id="PIRSF001589">
    <property type="entry name" value="Asn_synthetase_glu-h"/>
    <property type="match status" value="1"/>
</dbReference>
<dbReference type="InterPro" id="IPR006426">
    <property type="entry name" value="Asn_synth_AEB"/>
</dbReference>
<evidence type="ECO:0000313" key="6">
    <source>
        <dbReference type="EMBL" id="KAE8259930.1"/>
    </source>
</evidence>
<evidence type="ECO:0000256" key="2">
    <source>
        <dbReference type="ARBA" id="ARBA00022741"/>
    </source>
</evidence>
<dbReference type="InterPro" id="IPR051857">
    <property type="entry name" value="Asn_synthetase_domain"/>
</dbReference>
<dbReference type="Proteomes" id="UP000077521">
    <property type="component" value="Unassembled WGS sequence"/>
</dbReference>
<protein>
    <submittedName>
        <fullName evidence="6">Uncharacterized protein</fullName>
    </submittedName>
</protein>
<evidence type="ECO:0000256" key="4">
    <source>
        <dbReference type="ARBA" id="ARBA00022888"/>
    </source>
</evidence>
<dbReference type="PANTHER" id="PTHR45937:SF1">
    <property type="entry name" value="ASPARAGINE SYNTHETASE DOMAIN-CONTAINING PROTEIN 1"/>
    <property type="match status" value="1"/>
</dbReference>
<evidence type="ECO:0000313" key="7">
    <source>
        <dbReference type="Proteomes" id="UP000077521"/>
    </source>
</evidence>
<dbReference type="Gene3D" id="3.60.20.10">
    <property type="entry name" value="Glutamine Phosphoribosylpyrophosphate, subunit 1, domain 1"/>
    <property type="match status" value="1"/>
</dbReference>
<accession>A0A177TUS8</accession>
<dbReference type="GO" id="GO:0004066">
    <property type="term" value="F:asparagine synthase (glutamine-hydrolyzing) activity"/>
    <property type="evidence" value="ECO:0007669"/>
    <property type="project" value="InterPro"/>
</dbReference>
<dbReference type="EMBL" id="LWDF02000022">
    <property type="protein sequence ID" value="KAE8259930.1"/>
    <property type="molecule type" value="Genomic_DNA"/>
</dbReference>
<dbReference type="Pfam" id="PF00733">
    <property type="entry name" value="Asn_synthase"/>
    <property type="match status" value="1"/>
</dbReference>
<name>A0A177TUS8_9BASI</name>
<keyword evidence="7" id="KW-1185">Reference proteome</keyword>
<keyword evidence="3" id="KW-0067">ATP-binding</keyword>
<dbReference type="PANTHER" id="PTHR45937">
    <property type="entry name" value="ASPARAGINE SYNTHETASE DOMAIN-CONTAINING PROTEIN 1"/>
    <property type="match status" value="1"/>
</dbReference>
<dbReference type="GO" id="GO:0005524">
    <property type="term" value="F:ATP binding"/>
    <property type="evidence" value="ECO:0007669"/>
    <property type="project" value="UniProtKB-KW"/>
</dbReference>
<dbReference type="SUPFAM" id="SSF56235">
    <property type="entry name" value="N-terminal nucleophile aminohydrolases (Ntn hydrolases)"/>
    <property type="match status" value="1"/>
</dbReference>